<comment type="caution">
    <text evidence="3">The sequence shown here is derived from an EMBL/GenBank/DDBJ whole genome shotgun (WGS) entry which is preliminary data.</text>
</comment>
<evidence type="ECO:0000313" key="3">
    <source>
        <dbReference type="EMBL" id="MCW2306649.1"/>
    </source>
</evidence>
<keyword evidence="4" id="KW-1185">Reference proteome</keyword>
<organism evidence="3 4">
    <name type="scientific">Rhodobium gokarnense</name>
    <dbReference type="NCBI Taxonomy" id="364296"/>
    <lineage>
        <taxon>Bacteria</taxon>
        <taxon>Pseudomonadati</taxon>
        <taxon>Pseudomonadota</taxon>
        <taxon>Alphaproteobacteria</taxon>
        <taxon>Hyphomicrobiales</taxon>
        <taxon>Rhodobiaceae</taxon>
        <taxon>Rhodobium</taxon>
    </lineage>
</organism>
<keyword evidence="2" id="KW-0812">Transmembrane</keyword>
<reference evidence="4" key="1">
    <citation type="submission" date="2023-07" db="EMBL/GenBank/DDBJ databases">
        <title>Genome sequencing of Purple Non-Sulfur Bacteria from various extreme environments.</title>
        <authorList>
            <person name="Mayer M."/>
        </authorList>
    </citation>
    <scope>NUCLEOTIDE SEQUENCE [LARGE SCALE GENOMIC DNA]</scope>
    <source>
        <strain evidence="4">DSM 17935</strain>
    </source>
</reference>
<keyword evidence="2" id="KW-0472">Membrane</keyword>
<evidence type="ECO:0000256" key="1">
    <source>
        <dbReference type="SAM" id="MobiDB-lite"/>
    </source>
</evidence>
<protein>
    <submittedName>
        <fullName evidence="3">Uncharacterized protein</fullName>
    </submittedName>
</protein>
<evidence type="ECO:0000313" key="4">
    <source>
        <dbReference type="Proteomes" id="UP001209755"/>
    </source>
</evidence>
<feature type="transmembrane region" description="Helical" evidence="2">
    <location>
        <begin position="6"/>
        <end position="27"/>
    </location>
</feature>
<dbReference type="RefSeq" id="WP_264600309.1">
    <property type="nucleotide sequence ID" value="NZ_JAOQNS010000002.1"/>
</dbReference>
<name>A0ABT3H8E2_9HYPH</name>
<dbReference type="Proteomes" id="UP001209755">
    <property type="component" value="Unassembled WGS sequence"/>
</dbReference>
<evidence type="ECO:0000256" key="2">
    <source>
        <dbReference type="SAM" id="Phobius"/>
    </source>
</evidence>
<proteinExistence type="predicted"/>
<sequence length="68" mass="7360">MSGPLLMRLYSIAVGVIVFAGLAYVYAVPPQSMRVTRDGRPHFQPQVLHPETGKGVPLGDLIDHFKGG</sequence>
<accession>A0ABT3H8E2</accession>
<dbReference type="EMBL" id="JAOQNS010000002">
    <property type="protein sequence ID" value="MCW2306649.1"/>
    <property type="molecule type" value="Genomic_DNA"/>
</dbReference>
<feature type="region of interest" description="Disordered" evidence="1">
    <location>
        <begin position="38"/>
        <end position="59"/>
    </location>
</feature>
<gene>
    <name evidence="3" type="ORF">M2319_000968</name>
</gene>
<keyword evidence="2" id="KW-1133">Transmembrane helix</keyword>